<proteinExistence type="predicted"/>
<dbReference type="EMBL" id="JBEPMO010000003">
    <property type="protein sequence ID" value="MET3731139.1"/>
    <property type="molecule type" value="Genomic_DNA"/>
</dbReference>
<keyword evidence="2" id="KW-1185">Reference proteome</keyword>
<evidence type="ECO:0008006" key="3">
    <source>
        <dbReference type="Google" id="ProtNLM"/>
    </source>
</evidence>
<sequence>MSAESNSFPLCGGIVHTLVQSGTTNSQSSSLAPIIVNGKGADFKCEKTIKARIKKKIVTQKLILSLIDVAIKKKDKESVKKYWNTYYCLDKPVTDAKRLYGKYCKNRICTVCSGNRKAELINKYLPIINQWEEPHFVTLTIKSVSKNKLPLMMRNILVGLNRIIAKNKKRSQRGKGKKLMGIRSLECNFNPINKTYNPHFHLIVPDKETADILVDEWLVYSNKKGFWASKKAQDKQKIYDNEKCLVEVIKYGSKIITVPKENESHLEQIPAVIYANALHNILVSMNGLRLFERFGFNANFKPKTTHEIVLRNYEILKYNPSIGDWEDDNNNSTCNFKLPDNWNHLLEFNIDLELE</sequence>
<protein>
    <recommendedName>
        <fullName evidence="3">Replication protein</fullName>
    </recommendedName>
</protein>
<dbReference type="Proteomes" id="UP001549146">
    <property type="component" value="Unassembled WGS sequence"/>
</dbReference>
<dbReference type="RefSeq" id="WP_354507124.1">
    <property type="nucleotide sequence ID" value="NZ_JBEPMO010000003.1"/>
</dbReference>
<accession>A0ABV2LSQ7</accession>
<evidence type="ECO:0000313" key="2">
    <source>
        <dbReference type="Proteomes" id="UP001549146"/>
    </source>
</evidence>
<comment type="caution">
    <text evidence="1">The sequence shown here is derived from an EMBL/GenBank/DDBJ whole genome shotgun (WGS) entry which is preliminary data.</text>
</comment>
<evidence type="ECO:0000313" key="1">
    <source>
        <dbReference type="EMBL" id="MET3731139.1"/>
    </source>
</evidence>
<reference evidence="1 2" key="1">
    <citation type="submission" date="2024-06" db="EMBL/GenBank/DDBJ databases">
        <title>Genomic Encyclopedia of Type Strains, Phase IV (KMG-IV): sequencing the most valuable type-strain genomes for metagenomic binning, comparative biology and taxonomic classification.</title>
        <authorList>
            <person name="Goeker M."/>
        </authorList>
    </citation>
    <scope>NUCLEOTIDE SEQUENCE [LARGE SCALE GENOMIC DNA]</scope>
    <source>
        <strain evidence="1 2">DSM 29388</strain>
    </source>
</reference>
<organism evidence="1 2">
    <name type="scientific">Moheibacter stercoris</name>
    <dbReference type="NCBI Taxonomy" id="1628251"/>
    <lineage>
        <taxon>Bacteria</taxon>
        <taxon>Pseudomonadati</taxon>
        <taxon>Bacteroidota</taxon>
        <taxon>Flavobacteriia</taxon>
        <taxon>Flavobacteriales</taxon>
        <taxon>Weeksellaceae</taxon>
        <taxon>Moheibacter</taxon>
    </lineage>
</organism>
<gene>
    <name evidence="1" type="ORF">ABID46_000706</name>
</gene>
<name>A0ABV2LSQ7_9FLAO</name>